<feature type="transmembrane region" description="Helical" evidence="1">
    <location>
        <begin position="177"/>
        <end position="199"/>
    </location>
</feature>
<feature type="transmembrane region" description="Helical" evidence="1">
    <location>
        <begin position="102"/>
        <end position="127"/>
    </location>
</feature>
<feature type="transmembrane region" description="Helical" evidence="1">
    <location>
        <begin position="257"/>
        <end position="274"/>
    </location>
</feature>
<dbReference type="AlphaFoldDB" id="A0A2V4V5F9"/>
<sequence>MITANQPSLRPIASPAASPSNKYMYLFLAISFGTCYGIASMFMLFPDFIVPITGELHLMHPLAIIALYSPSIAGLITCYLIGGKDALKGMFLKLVPRKKDLFWIPIIIGISIVFASSMHFGSLLFGIPVPELTYSVPEMIWLGILNLFKETGLIGGLFGWIGFLLPFLQGKLKNNVASGLITGLLFGLWVLPGYLISSFGTSTTYIYYVVQLMAFIVFQSYIFNATKGTLLFYLLAFWLVATGSQIDLYYFNPQVQIMQFFFFVASAIIIHFVFKRKKVDTTLQTFPAYVLEWKEAK</sequence>
<dbReference type="Proteomes" id="UP000509327">
    <property type="component" value="Chromosome"/>
</dbReference>
<keyword evidence="1" id="KW-1133">Transmembrane helix</keyword>
<proteinExistence type="predicted"/>
<dbReference type="EMBL" id="CP054614">
    <property type="protein sequence ID" value="QKS56433.1"/>
    <property type="molecule type" value="Genomic_DNA"/>
</dbReference>
<name>A0A2V4V5F9_PAEBA</name>
<reference evidence="2 4" key="1">
    <citation type="submission" date="2018-06" db="EMBL/GenBank/DDBJ databases">
        <title>Genomic Encyclopedia of Type Strains, Phase III (KMG-III): the genomes of soil and plant-associated and newly described type strains.</title>
        <authorList>
            <person name="Whitman W."/>
        </authorList>
    </citation>
    <scope>NUCLEOTIDE SEQUENCE [LARGE SCALE GENOMIC DNA]</scope>
    <source>
        <strain evidence="2 4">CECT 7022</strain>
    </source>
</reference>
<evidence type="ECO:0000313" key="4">
    <source>
        <dbReference type="Proteomes" id="UP000247790"/>
    </source>
</evidence>
<feature type="transmembrane region" description="Helical" evidence="1">
    <location>
        <begin position="23"/>
        <end position="46"/>
    </location>
</feature>
<evidence type="ECO:0000313" key="3">
    <source>
        <dbReference type="EMBL" id="QKS56433.1"/>
    </source>
</evidence>
<evidence type="ECO:0008006" key="6">
    <source>
        <dbReference type="Google" id="ProtNLM"/>
    </source>
</evidence>
<reference evidence="3 5" key="2">
    <citation type="submission" date="2020-06" db="EMBL/GenBank/DDBJ databases">
        <title>Complete genome of Paenibacillus barcinonensis KACC11450.</title>
        <authorList>
            <person name="Kim M."/>
            <person name="Park Y.-J."/>
            <person name="Shin J.-H."/>
        </authorList>
    </citation>
    <scope>NUCLEOTIDE SEQUENCE [LARGE SCALE GENOMIC DNA]</scope>
    <source>
        <strain evidence="3 5">KACC11450</strain>
    </source>
</reference>
<feature type="transmembrane region" description="Helical" evidence="1">
    <location>
        <begin position="205"/>
        <end position="223"/>
    </location>
</feature>
<feature type="transmembrane region" description="Helical" evidence="1">
    <location>
        <begin position="58"/>
        <end position="81"/>
    </location>
</feature>
<evidence type="ECO:0000313" key="2">
    <source>
        <dbReference type="EMBL" id="PYE47523.1"/>
    </source>
</evidence>
<evidence type="ECO:0000313" key="5">
    <source>
        <dbReference type="Proteomes" id="UP000509327"/>
    </source>
</evidence>
<dbReference type="RefSeq" id="WP_174812141.1">
    <property type="nucleotide sequence ID" value="NZ_CP054614.1"/>
</dbReference>
<feature type="transmembrane region" description="Helical" evidence="1">
    <location>
        <begin position="230"/>
        <end position="251"/>
    </location>
</feature>
<feature type="transmembrane region" description="Helical" evidence="1">
    <location>
        <begin position="139"/>
        <end position="165"/>
    </location>
</feature>
<gene>
    <name evidence="2" type="ORF">DFQ00_113117</name>
    <name evidence="3" type="ORF">HUB98_08820</name>
</gene>
<organism evidence="2 4">
    <name type="scientific">Paenibacillus barcinonensis</name>
    <dbReference type="NCBI Taxonomy" id="198119"/>
    <lineage>
        <taxon>Bacteria</taxon>
        <taxon>Bacillati</taxon>
        <taxon>Bacillota</taxon>
        <taxon>Bacilli</taxon>
        <taxon>Bacillales</taxon>
        <taxon>Paenibacillaceae</taxon>
        <taxon>Paenibacillus</taxon>
    </lineage>
</organism>
<keyword evidence="1" id="KW-0472">Membrane</keyword>
<accession>A0A2V4V5F9</accession>
<evidence type="ECO:0000256" key="1">
    <source>
        <dbReference type="SAM" id="Phobius"/>
    </source>
</evidence>
<protein>
    <recommendedName>
        <fullName evidence="6">CAAX prenyl protease-like protein</fullName>
    </recommendedName>
</protein>
<dbReference type="Proteomes" id="UP000247790">
    <property type="component" value="Unassembled WGS sequence"/>
</dbReference>
<dbReference type="EMBL" id="QJSW01000013">
    <property type="protein sequence ID" value="PYE47523.1"/>
    <property type="molecule type" value="Genomic_DNA"/>
</dbReference>
<keyword evidence="5" id="KW-1185">Reference proteome</keyword>
<keyword evidence="1" id="KW-0812">Transmembrane</keyword>